<dbReference type="EMBL" id="CT573213">
    <property type="protein sequence ID" value="CAJ58776.1"/>
    <property type="molecule type" value="Genomic_DNA"/>
</dbReference>
<gene>
    <name evidence="5" type="ordered locus">FRAAL0094</name>
</gene>
<evidence type="ECO:0000259" key="4">
    <source>
        <dbReference type="PROSITE" id="PS50106"/>
    </source>
</evidence>
<evidence type="ECO:0000313" key="6">
    <source>
        <dbReference type="Proteomes" id="UP000000657"/>
    </source>
</evidence>
<proteinExistence type="inferred from homology"/>
<dbReference type="GO" id="GO:0006508">
    <property type="term" value="P:proteolysis"/>
    <property type="evidence" value="ECO:0007669"/>
    <property type="project" value="UniProtKB-KW"/>
</dbReference>
<dbReference type="SMART" id="SM00228">
    <property type="entry name" value="PDZ"/>
    <property type="match status" value="1"/>
</dbReference>
<dbReference type="PANTHER" id="PTHR43343">
    <property type="entry name" value="PEPTIDASE S12"/>
    <property type="match status" value="1"/>
</dbReference>
<dbReference type="SUPFAM" id="SSF50494">
    <property type="entry name" value="Trypsin-like serine proteases"/>
    <property type="match status" value="1"/>
</dbReference>
<comment type="similarity">
    <text evidence="1">Belongs to the peptidase S1C family.</text>
</comment>
<feature type="domain" description="PDZ" evidence="4">
    <location>
        <begin position="267"/>
        <end position="356"/>
    </location>
</feature>
<evidence type="ECO:0000256" key="1">
    <source>
        <dbReference type="ARBA" id="ARBA00010541"/>
    </source>
</evidence>
<reference evidence="5 6" key="1">
    <citation type="journal article" date="2007" name="Genome Res.">
        <title>Genome characteristics of facultatively symbiotic Frankia sp. strains reflect host range and host plant biogeography.</title>
        <authorList>
            <person name="Normand P."/>
            <person name="Lapierre P."/>
            <person name="Tisa L.S."/>
            <person name="Gogarten J.P."/>
            <person name="Alloisio N."/>
            <person name="Bagnarol E."/>
            <person name="Bassi C.A."/>
            <person name="Berry A.M."/>
            <person name="Bickhart D.M."/>
            <person name="Choisne N."/>
            <person name="Couloux A."/>
            <person name="Cournoyer B."/>
            <person name="Cruveiller S."/>
            <person name="Daubin V."/>
            <person name="Demange N."/>
            <person name="Francino M.P."/>
            <person name="Goltsman E."/>
            <person name="Huang Y."/>
            <person name="Kopp O.R."/>
            <person name="Labarre L."/>
            <person name="Lapidus A."/>
            <person name="Lavire C."/>
            <person name="Marechal J."/>
            <person name="Martinez M."/>
            <person name="Mastronunzio J.E."/>
            <person name="Mullin B.C."/>
            <person name="Niemann J."/>
            <person name="Pujic P."/>
            <person name="Rawnsley T."/>
            <person name="Rouy Z."/>
            <person name="Schenowitz C."/>
            <person name="Sellstedt A."/>
            <person name="Tavares F."/>
            <person name="Tomkins J.P."/>
            <person name="Vallenet D."/>
            <person name="Valverde C."/>
            <person name="Wall L.G."/>
            <person name="Wang Y."/>
            <person name="Medigue C."/>
            <person name="Benson D.R."/>
        </authorList>
    </citation>
    <scope>NUCLEOTIDE SEQUENCE [LARGE SCALE GENOMIC DNA]</scope>
    <source>
        <strain evidence="6">DSM 45986 / CECT 9034 / ACN14a</strain>
    </source>
</reference>
<accession>Q0RUG4</accession>
<dbReference type="Gene3D" id="2.30.42.10">
    <property type="match status" value="1"/>
</dbReference>
<keyword evidence="6" id="KW-1185">Reference proteome</keyword>
<dbReference type="SUPFAM" id="SSF50156">
    <property type="entry name" value="PDZ domain-like"/>
    <property type="match status" value="1"/>
</dbReference>
<dbReference type="KEGG" id="fal:FRAAL0094"/>
<dbReference type="PANTHER" id="PTHR43343:SF3">
    <property type="entry name" value="PROTEASE DO-LIKE 8, CHLOROPLASTIC"/>
    <property type="match status" value="1"/>
</dbReference>
<keyword evidence="2 5" id="KW-0645">Protease</keyword>
<dbReference type="InterPro" id="IPR001478">
    <property type="entry name" value="PDZ"/>
</dbReference>
<dbReference type="STRING" id="326424.FRAAL0094"/>
<dbReference type="PROSITE" id="PS50106">
    <property type="entry name" value="PDZ"/>
    <property type="match status" value="1"/>
</dbReference>
<dbReference type="HOGENOM" id="CLU_020120_2_0_11"/>
<dbReference type="InterPro" id="IPR036034">
    <property type="entry name" value="PDZ_sf"/>
</dbReference>
<name>Q0RUG4_FRAAA</name>
<dbReference type="InterPro" id="IPR051201">
    <property type="entry name" value="Chloro_Bact_Ser_Proteases"/>
</dbReference>
<dbReference type="Proteomes" id="UP000000657">
    <property type="component" value="Chromosome"/>
</dbReference>
<dbReference type="Pfam" id="PF13180">
    <property type="entry name" value="PDZ_2"/>
    <property type="match status" value="1"/>
</dbReference>
<dbReference type="GO" id="GO:0004252">
    <property type="term" value="F:serine-type endopeptidase activity"/>
    <property type="evidence" value="ECO:0007669"/>
    <property type="project" value="InterPro"/>
</dbReference>
<dbReference type="eggNOG" id="COG0265">
    <property type="taxonomic scope" value="Bacteria"/>
</dbReference>
<dbReference type="InterPro" id="IPR001940">
    <property type="entry name" value="Peptidase_S1C"/>
</dbReference>
<dbReference type="InterPro" id="IPR009003">
    <property type="entry name" value="Peptidase_S1_PA"/>
</dbReference>
<organism evidence="5 6">
    <name type="scientific">Frankia alni (strain DSM 45986 / CECT 9034 / ACN14a)</name>
    <dbReference type="NCBI Taxonomy" id="326424"/>
    <lineage>
        <taxon>Bacteria</taxon>
        <taxon>Bacillati</taxon>
        <taxon>Actinomycetota</taxon>
        <taxon>Actinomycetes</taxon>
        <taxon>Frankiales</taxon>
        <taxon>Frankiaceae</taxon>
        <taxon>Frankia</taxon>
    </lineage>
</organism>
<dbReference type="InterPro" id="IPR043504">
    <property type="entry name" value="Peptidase_S1_PA_chymotrypsin"/>
</dbReference>
<dbReference type="Pfam" id="PF13365">
    <property type="entry name" value="Trypsin_2"/>
    <property type="match status" value="1"/>
</dbReference>
<protein>
    <submittedName>
        <fullName evidence="5">Serine protease, heat shock protein</fullName>
    </submittedName>
</protein>
<evidence type="ECO:0000256" key="3">
    <source>
        <dbReference type="ARBA" id="ARBA00022801"/>
    </source>
</evidence>
<dbReference type="PRINTS" id="PR00834">
    <property type="entry name" value="PROTEASES2C"/>
</dbReference>
<evidence type="ECO:0000313" key="5">
    <source>
        <dbReference type="EMBL" id="CAJ58776.1"/>
    </source>
</evidence>
<keyword evidence="5" id="KW-0346">Stress response</keyword>
<dbReference type="Gene3D" id="2.40.10.10">
    <property type="entry name" value="Trypsin-like serine proteases"/>
    <property type="match status" value="2"/>
</dbReference>
<dbReference type="AlphaFoldDB" id="Q0RUG4"/>
<keyword evidence="3" id="KW-0378">Hydrolase</keyword>
<evidence type="ECO:0000256" key="2">
    <source>
        <dbReference type="ARBA" id="ARBA00022670"/>
    </source>
</evidence>
<sequence length="372" mass="36239">MAAGLAIALVAAGIGGGVGALVADNDSGNTVVTNAGLERSSDSSGGTSPAASGTVAAAAQKILPSVVTISEESSSEAGTGSGTIIRSDGHILTNNHVVSGASDGGTLTVTLQDGRTFDAQVVGTDPSSDLAIIKINASGLTAATFGNSDSLSIGELVVAVGSPLGLNGTVTSGIVSAVHRPVRTGDSTVQDQQNTVLDAIQTDAPINPGNSGGPLVNSRGEIIGVNSAIATVGGGGGSPFGGSQQSGNIGVGFAIPGNYAESVATQLITTGRAQHPYLGVTASTAAENTRSTASSGTGAQIRSMVSGGPAAGAGLRTGDVITKVGNRAVSDVDSLIAAVRSHAIGDEVEVTYTRNGQTGTVKTRLAQQPPTS</sequence>